<feature type="domain" description="PASTA" evidence="12">
    <location>
        <begin position="442"/>
        <end position="509"/>
    </location>
</feature>
<feature type="transmembrane region" description="Helical" evidence="10">
    <location>
        <begin position="351"/>
        <end position="372"/>
    </location>
</feature>
<comment type="catalytic activity">
    <reaction evidence="7">
        <text>L-threonyl-[protein] + ATP = O-phospho-L-threonyl-[protein] + ADP + H(+)</text>
        <dbReference type="Rhea" id="RHEA:46608"/>
        <dbReference type="Rhea" id="RHEA-COMP:11060"/>
        <dbReference type="Rhea" id="RHEA-COMP:11605"/>
        <dbReference type="ChEBI" id="CHEBI:15378"/>
        <dbReference type="ChEBI" id="CHEBI:30013"/>
        <dbReference type="ChEBI" id="CHEBI:30616"/>
        <dbReference type="ChEBI" id="CHEBI:61977"/>
        <dbReference type="ChEBI" id="CHEBI:456216"/>
        <dbReference type="EC" id="2.7.11.1"/>
    </reaction>
</comment>
<dbReference type="GO" id="GO:0004674">
    <property type="term" value="F:protein serine/threonine kinase activity"/>
    <property type="evidence" value="ECO:0007669"/>
    <property type="project" value="UniProtKB-KW"/>
</dbReference>
<dbReference type="SMART" id="SM00740">
    <property type="entry name" value="PASTA"/>
    <property type="match status" value="3"/>
</dbReference>
<evidence type="ECO:0000256" key="5">
    <source>
        <dbReference type="ARBA" id="ARBA00022777"/>
    </source>
</evidence>
<dbReference type="Gene3D" id="3.30.200.20">
    <property type="entry name" value="Phosphorylase Kinase, domain 1"/>
    <property type="match status" value="1"/>
</dbReference>
<dbReference type="Gene3D" id="1.10.510.10">
    <property type="entry name" value="Transferase(Phosphotransferase) domain 1"/>
    <property type="match status" value="1"/>
</dbReference>
<keyword evidence="2 13" id="KW-0723">Serine/threonine-protein kinase</keyword>
<dbReference type="EMBL" id="LT634362">
    <property type="protein sequence ID" value="SFZ88173.1"/>
    <property type="molecule type" value="Genomic_DNA"/>
</dbReference>
<dbReference type="SMART" id="SM00220">
    <property type="entry name" value="S_TKc"/>
    <property type="match status" value="1"/>
</dbReference>
<keyword evidence="3" id="KW-0808">Transferase</keyword>
<evidence type="ECO:0000256" key="10">
    <source>
        <dbReference type="SAM" id="Phobius"/>
    </source>
</evidence>
<dbReference type="InterPro" id="IPR000719">
    <property type="entry name" value="Prot_kinase_dom"/>
</dbReference>
<evidence type="ECO:0000256" key="6">
    <source>
        <dbReference type="ARBA" id="ARBA00022840"/>
    </source>
</evidence>
<dbReference type="AlphaFoldDB" id="A0A1K2I758"/>
<name>A0A1K2I758_9LACO</name>
<feature type="binding site" evidence="9">
    <location>
        <position position="41"/>
    </location>
    <ligand>
        <name>ATP</name>
        <dbReference type="ChEBI" id="CHEBI:30616"/>
    </ligand>
</feature>
<feature type="domain" description="PASTA" evidence="12">
    <location>
        <begin position="510"/>
        <end position="576"/>
    </location>
</feature>
<evidence type="ECO:0000256" key="2">
    <source>
        <dbReference type="ARBA" id="ARBA00022527"/>
    </source>
</evidence>
<evidence type="ECO:0000256" key="8">
    <source>
        <dbReference type="ARBA" id="ARBA00048679"/>
    </source>
</evidence>
<keyword evidence="10" id="KW-0472">Membrane</keyword>
<dbReference type="InterPro" id="IPR017441">
    <property type="entry name" value="Protein_kinase_ATP_BS"/>
</dbReference>
<evidence type="ECO:0000256" key="1">
    <source>
        <dbReference type="ARBA" id="ARBA00012513"/>
    </source>
</evidence>
<keyword evidence="5 13" id="KW-0418">Kinase</keyword>
<evidence type="ECO:0000256" key="9">
    <source>
        <dbReference type="PROSITE-ProRule" id="PRU10141"/>
    </source>
</evidence>
<dbReference type="Pfam" id="PF03793">
    <property type="entry name" value="PASTA"/>
    <property type="match status" value="3"/>
</dbReference>
<dbReference type="InterPro" id="IPR005543">
    <property type="entry name" value="PASTA_dom"/>
</dbReference>
<keyword evidence="4 9" id="KW-0547">Nucleotide-binding</keyword>
<reference evidence="13" key="1">
    <citation type="submission" date="2016-11" db="EMBL/GenBank/DDBJ databases">
        <authorList>
            <person name="Jaros S."/>
            <person name="Januszkiewicz K."/>
            <person name="Wedrychowicz H."/>
        </authorList>
    </citation>
    <scope>NUCLEOTIDE SEQUENCE</scope>
    <source>
        <strain evidence="13">ACA-DC 565</strain>
    </source>
</reference>
<dbReference type="CDD" id="cd06577">
    <property type="entry name" value="PASTA_pknB"/>
    <property type="match status" value="3"/>
</dbReference>
<proteinExistence type="predicted"/>
<keyword evidence="10" id="KW-0812">Transmembrane</keyword>
<dbReference type="InterPro" id="IPR008271">
    <property type="entry name" value="Ser/Thr_kinase_AS"/>
</dbReference>
<keyword evidence="10" id="KW-1133">Transmembrane helix</keyword>
<dbReference type="InterPro" id="IPR011009">
    <property type="entry name" value="Kinase-like_dom_sf"/>
</dbReference>
<evidence type="ECO:0000259" key="12">
    <source>
        <dbReference type="PROSITE" id="PS51178"/>
    </source>
</evidence>
<dbReference type="GO" id="GO:0005524">
    <property type="term" value="F:ATP binding"/>
    <property type="evidence" value="ECO:0007669"/>
    <property type="project" value="UniProtKB-UniRule"/>
</dbReference>
<feature type="domain" description="Protein kinase" evidence="11">
    <location>
        <begin position="12"/>
        <end position="272"/>
    </location>
</feature>
<dbReference type="CDD" id="cd14014">
    <property type="entry name" value="STKc_PknB_like"/>
    <property type="match status" value="1"/>
</dbReference>
<dbReference type="PROSITE" id="PS00107">
    <property type="entry name" value="PROTEIN_KINASE_ATP"/>
    <property type="match status" value="1"/>
</dbReference>
<protein>
    <recommendedName>
        <fullName evidence="1">non-specific serine/threonine protein kinase</fullName>
        <ecNumber evidence="1">2.7.11.1</ecNumber>
    </recommendedName>
</protein>
<evidence type="ECO:0000313" key="13">
    <source>
        <dbReference type="EMBL" id="SFZ88173.1"/>
    </source>
</evidence>
<dbReference type="Gene3D" id="3.30.10.20">
    <property type="match status" value="3"/>
</dbReference>
<dbReference type="PROSITE" id="PS51178">
    <property type="entry name" value="PASTA"/>
    <property type="match status" value="3"/>
</dbReference>
<evidence type="ECO:0000259" key="11">
    <source>
        <dbReference type="PROSITE" id="PS50011"/>
    </source>
</evidence>
<dbReference type="PANTHER" id="PTHR43289">
    <property type="entry name" value="MITOGEN-ACTIVATED PROTEIN KINASE KINASE KINASE 20-RELATED"/>
    <property type="match status" value="1"/>
</dbReference>
<dbReference type="SUPFAM" id="SSF56112">
    <property type="entry name" value="Protein kinase-like (PK-like)"/>
    <property type="match status" value="1"/>
</dbReference>
<keyword evidence="6 9" id="KW-0067">ATP-binding</keyword>
<organism evidence="13">
    <name type="scientific">Loigolactobacillus rennini</name>
    <dbReference type="NCBI Taxonomy" id="238013"/>
    <lineage>
        <taxon>Bacteria</taxon>
        <taxon>Bacillati</taxon>
        <taxon>Bacillota</taxon>
        <taxon>Bacilli</taxon>
        <taxon>Lactobacillales</taxon>
        <taxon>Lactobacillaceae</taxon>
        <taxon>Loigolactobacillus</taxon>
    </lineage>
</organism>
<dbReference type="PANTHER" id="PTHR43289:SF34">
    <property type="entry name" value="SERINE_THREONINE-PROTEIN KINASE YBDM-RELATED"/>
    <property type="match status" value="1"/>
</dbReference>
<evidence type="ECO:0000256" key="4">
    <source>
        <dbReference type="ARBA" id="ARBA00022741"/>
    </source>
</evidence>
<sequence length="585" mass="64421">MMEAGYKLDGRYRIIRSIGEGGMANVYLAQDLILNREVAIKVLRLDLQNDPDTIRRFRREELAATELVHPNIVVVYDVGEDNGLQYIVMEYVSGTDLKRYIADHYPIPYAEVVRMMMEVLAAVQQAHAHGIIHRDLKPQNILVDPSGHLKITDFGIAVALSENSITQTNSMLGSVHYLSPEQARGSVATKQSDIYSLGIILYEMLTGKVPFEGETAVSIALKHFQSEIPSVRHIDPNIPQALENVVLRATAKEPSERYQSVVAMTDDLKTALSPLRANEPKFKSKIADEATKVIPKLKPEQYTNTSSAAPTSAAVHPASAATNVTKTVPETHTGDQTASLQKPRRRVRSRLRFSALFLLIVFLLVGGGFFVARQLLPVTVPNVRGMTQRQAETTLIDANLKVGAATKKADEEVKAGRVVRSQPQAKQKVKRHSVVKMRVSTGKKAYLVKDYTGRYYRSVANQLRQAGFKVKKRRAISHTLGAGEIMAQNLVAGERVHPKGKKIILTVSVGANGFNLRDMTNWPQSSVEQYANSMGFNLDLKYDYSGAVQTGTVMKQSPHAGTAVARDAKITVTISRGNRAGEAAD</sequence>
<accession>A0A1K2I758</accession>
<evidence type="ECO:0000256" key="3">
    <source>
        <dbReference type="ARBA" id="ARBA00022679"/>
    </source>
</evidence>
<dbReference type="NCBIfam" id="NF033483">
    <property type="entry name" value="PknB_PASTA_kin"/>
    <property type="match status" value="1"/>
</dbReference>
<dbReference type="EC" id="2.7.11.1" evidence="1"/>
<dbReference type="Pfam" id="PF00069">
    <property type="entry name" value="Pkinase"/>
    <property type="match status" value="1"/>
</dbReference>
<comment type="catalytic activity">
    <reaction evidence="8">
        <text>L-seryl-[protein] + ATP = O-phospho-L-seryl-[protein] + ADP + H(+)</text>
        <dbReference type="Rhea" id="RHEA:17989"/>
        <dbReference type="Rhea" id="RHEA-COMP:9863"/>
        <dbReference type="Rhea" id="RHEA-COMP:11604"/>
        <dbReference type="ChEBI" id="CHEBI:15378"/>
        <dbReference type="ChEBI" id="CHEBI:29999"/>
        <dbReference type="ChEBI" id="CHEBI:30616"/>
        <dbReference type="ChEBI" id="CHEBI:83421"/>
        <dbReference type="ChEBI" id="CHEBI:456216"/>
        <dbReference type="EC" id="2.7.11.1"/>
    </reaction>
</comment>
<feature type="domain" description="PASTA" evidence="12">
    <location>
        <begin position="374"/>
        <end position="441"/>
    </location>
</feature>
<dbReference type="PROSITE" id="PS00108">
    <property type="entry name" value="PROTEIN_KINASE_ST"/>
    <property type="match status" value="1"/>
</dbReference>
<gene>
    <name evidence="13" type="ORF">LREN565_1286</name>
</gene>
<dbReference type="FunFam" id="3.30.200.20:FF:000035">
    <property type="entry name" value="Serine/threonine protein kinase Stk1"/>
    <property type="match status" value="1"/>
</dbReference>
<evidence type="ECO:0000256" key="7">
    <source>
        <dbReference type="ARBA" id="ARBA00047899"/>
    </source>
</evidence>
<dbReference type="PROSITE" id="PS50011">
    <property type="entry name" value="PROTEIN_KINASE_DOM"/>
    <property type="match status" value="1"/>
</dbReference>
<dbReference type="FunFam" id="1.10.510.10:FF:000021">
    <property type="entry name" value="Serine/threonine protein kinase"/>
    <property type="match status" value="1"/>
</dbReference>